<dbReference type="InterPro" id="IPR011330">
    <property type="entry name" value="Glyco_hydro/deAcase_b/a-brl"/>
</dbReference>
<keyword evidence="2" id="KW-1185">Reference proteome</keyword>
<dbReference type="CDD" id="cd10935">
    <property type="entry name" value="CE4_WalW"/>
    <property type="match status" value="1"/>
</dbReference>
<dbReference type="Proteomes" id="UP001240639">
    <property type="component" value="Unassembled WGS sequence"/>
</dbReference>
<gene>
    <name evidence="1" type="ORF">Q9K02_06650</name>
</gene>
<evidence type="ECO:0000313" key="1">
    <source>
        <dbReference type="EMBL" id="MDP4574817.1"/>
    </source>
</evidence>
<name>A0ABT9HPN0_9SPHN</name>
<organism evidence="1 2">
    <name type="scientific">Qipengyuania profundimaris</name>
    <dbReference type="NCBI Taxonomy" id="3067652"/>
    <lineage>
        <taxon>Bacteria</taxon>
        <taxon>Pseudomonadati</taxon>
        <taxon>Pseudomonadota</taxon>
        <taxon>Alphaproteobacteria</taxon>
        <taxon>Sphingomonadales</taxon>
        <taxon>Erythrobacteraceae</taxon>
        <taxon>Qipengyuania</taxon>
    </lineage>
</organism>
<dbReference type="EMBL" id="JAVAIM010000001">
    <property type="protein sequence ID" value="MDP4574817.1"/>
    <property type="molecule type" value="Genomic_DNA"/>
</dbReference>
<evidence type="ECO:0000313" key="2">
    <source>
        <dbReference type="Proteomes" id="UP001240639"/>
    </source>
</evidence>
<accession>A0ABT9HPN0</accession>
<proteinExistence type="predicted"/>
<dbReference type="SUPFAM" id="SSF88713">
    <property type="entry name" value="Glycoside hydrolase/deacetylase"/>
    <property type="match status" value="1"/>
</dbReference>
<comment type="caution">
    <text evidence="1">The sequence shown here is derived from an EMBL/GenBank/DDBJ whole genome shotgun (WGS) entry which is preliminary data.</text>
</comment>
<dbReference type="Gene3D" id="3.20.20.370">
    <property type="entry name" value="Glycoside hydrolase/deacetylase"/>
    <property type="match status" value="1"/>
</dbReference>
<reference evidence="1 2" key="1">
    <citation type="submission" date="2023-08" db="EMBL/GenBank/DDBJ databases">
        <title>genomic of G39.</title>
        <authorList>
            <person name="Wang Y."/>
        </authorList>
    </citation>
    <scope>NUCLEOTIDE SEQUENCE [LARGE SCALE GENOMIC DNA]</scope>
    <source>
        <strain evidence="1 2">G39</strain>
    </source>
</reference>
<sequence>MLLTVDAEEEFDWTGDFSRQGYTLDHVPRIAKFQQFCGSLGISPVYLIDWPIAQSPIAQDIIGGAVAKGEAEVGVQLHPWVNPPFDEELTRHTSFSGNLPPDLERAKFRALRDLIEEKFGTVPRIYRAGRYGVGPATAAMLSETGIAIDSSVRCRFDYSAEGGPDFRGHPCTPYWTDVQRKLLELPLTTVYWGMLRKQGDALFPLARNSAVLTSLFSRLGMLERIALTPEGTSAEEALRAVDIALDDGLPVLTLSFHSPSLSPGHTPYVRSEGDLDRFYDWLRTVYAYLDQRGVHPTTVAEIIESVVV</sequence>
<protein>
    <submittedName>
        <fullName evidence="1">Polysaccharide deacetylase family protein</fullName>
    </submittedName>
</protein>